<evidence type="ECO:0000259" key="8">
    <source>
        <dbReference type="PROSITE" id="PS50125"/>
    </source>
</evidence>
<accession>H0R278</accession>
<dbReference type="InterPro" id="IPR050697">
    <property type="entry name" value="Adenylyl/Guanylyl_Cyclase_3/4"/>
</dbReference>
<dbReference type="RefSeq" id="WP_007318514.1">
    <property type="nucleotide sequence ID" value="NZ_BAEH01000076.1"/>
</dbReference>
<keyword evidence="3" id="KW-1003">Cell membrane</keyword>
<evidence type="ECO:0000256" key="2">
    <source>
        <dbReference type="ARBA" id="ARBA00005381"/>
    </source>
</evidence>
<keyword evidence="5 7" id="KW-1133">Transmembrane helix</keyword>
<dbReference type="SUPFAM" id="SSF55073">
    <property type="entry name" value="Nucleotide cyclase"/>
    <property type="match status" value="1"/>
</dbReference>
<dbReference type="GO" id="GO:0004016">
    <property type="term" value="F:adenylate cyclase activity"/>
    <property type="evidence" value="ECO:0007669"/>
    <property type="project" value="UniProtKB-ARBA"/>
</dbReference>
<name>H0R278_9ACTN</name>
<evidence type="ECO:0000256" key="4">
    <source>
        <dbReference type="ARBA" id="ARBA00022692"/>
    </source>
</evidence>
<dbReference type="SUPFAM" id="SSF158472">
    <property type="entry name" value="HAMP domain-like"/>
    <property type="match status" value="1"/>
</dbReference>
<evidence type="ECO:0000256" key="1">
    <source>
        <dbReference type="ARBA" id="ARBA00004651"/>
    </source>
</evidence>
<dbReference type="InterPro" id="IPR029787">
    <property type="entry name" value="Nucleotide_cyclase"/>
</dbReference>
<dbReference type="CDD" id="cd07302">
    <property type="entry name" value="CHD"/>
    <property type="match status" value="1"/>
</dbReference>
<evidence type="ECO:0000256" key="6">
    <source>
        <dbReference type="ARBA" id="ARBA00023136"/>
    </source>
</evidence>
<dbReference type="STRING" id="1077974.GOEFS_076_00080"/>
<evidence type="ECO:0000256" key="7">
    <source>
        <dbReference type="SAM" id="Phobius"/>
    </source>
</evidence>
<dbReference type="InterPro" id="IPR003660">
    <property type="entry name" value="HAMP_dom"/>
</dbReference>
<feature type="transmembrane region" description="Helical" evidence="7">
    <location>
        <begin position="29"/>
        <end position="54"/>
    </location>
</feature>
<dbReference type="PANTHER" id="PTHR43081">
    <property type="entry name" value="ADENYLATE CYCLASE, TERMINAL-DIFFERENTIATION SPECIFIC-RELATED"/>
    <property type="match status" value="1"/>
</dbReference>
<feature type="transmembrane region" description="Helical" evidence="7">
    <location>
        <begin position="116"/>
        <end position="140"/>
    </location>
</feature>
<dbReference type="InterPro" id="IPR001054">
    <property type="entry name" value="A/G_cyclase"/>
</dbReference>
<evidence type="ECO:0000256" key="3">
    <source>
        <dbReference type="ARBA" id="ARBA00022475"/>
    </source>
</evidence>
<dbReference type="Proteomes" id="UP000035034">
    <property type="component" value="Unassembled WGS sequence"/>
</dbReference>
<dbReference type="EMBL" id="BAEH01000076">
    <property type="protein sequence ID" value="GAB19179.1"/>
    <property type="molecule type" value="Genomic_DNA"/>
</dbReference>
<dbReference type="SMART" id="SM00044">
    <property type="entry name" value="CYCc"/>
    <property type="match status" value="1"/>
</dbReference>
<feature type="transmembrane region" description="Helical" evidence="7">
    <location>
        <begin position="229"/>
        <end position="250"/>
    </location>
</feature>
<feature type="domain" description="HAMP" evidence="9">
    <location>
        <begin position="253"/>
        <end position="305"/>
    </location>
</feature>
<organism evidence="10 11">
    <name type="scientific">Gordonia effusa NBRC 100432</name>
    <dbReference type="NCBI Taxonomy" id="1077974"/>
    <lineage>
        <taxon>Bacteria</taxon>
        <taxon>Bacillati</taxon>
        <taxon>Actinomycetota</taxon>
        <taxon>Actinomycetes</taxon>
        <taxon>Mycobacteriales</taxon>
        <taxon>Gordoniaceae</taxon>
        <taxon>Gordonia</taxon>
    </lineage>
</organism>
<sequence length="518" mass="55499">MGRMSRDYGSILLGSASERGVKQRVRIQILITGSIVVANSIGAAIAAVLASVGIPEPNVFQARLWWVNFIAVPVYVTCALLIGVLWGTIVVVRDLKWSIRDEKPTKRDARKTRRAPWKLVMIQAVLWLLAAALATVAYGIYDPRLIPKVLFIVIFSGAVVVGISYLLVDFAMRPVLAEVISAGFSGRKRAGMRTRALISWLVGSGIPLTGILLVGLFKLIFDSLDGTSYLIAVTVLACIAIATGLLLTYLNTVGILGPIRSVQTGMNRVRAGKTDVDVVVYDGTELGDLQVGFNTMVHGLRERERIRDLFGRHVGRDVAEAALTSDPELGGVERTVAVIFVDVIGSTTLAAEHPPTEVVNILNRFFAVIVREVEEQRGLVNKFEGDAVLAIFGAPIDLDDSAGNALAAARQIATRLVAEVPEISAGIGVGYGPVVAGNVGAIERFEFTVIGDPVNEAARLSELAKRDPTRPVASARAIDAASSDEAARWERQETVTLRGRTEGTSVYAALPGSLVGQE</sequence>
<keyword evidence="11" id="KW-1185">Reference proteome</keyword>
<feature type="transmembrane region" description="Helical" evidence="7">
    <location>
        <begin position="146"/>
        <end position="168"/>
    </location>
</feature>
<dbReference type="eggNOG" id="COG2114">
    <property type="taxonomic scope" value="Bacteria"/>
</dbReference>
<feature type="domain" description="Guanylate cyclase" evidence="8">
    <location>
        <begin position="337"/>
        <end position="461"/>
    </location>
</feature>
<proteinExistence type="inferred from homology"/>
<dbReference type="GO" id="GO:0035556">
    <property type="term" value="P:intracellular signal transduction"/>
    <property type="evidence" value="ECO:0007669"/>
    <property type="project" value="InterPro"/>
</dbReference>
<dbReference type="SMART" id="SM00304">
    <property type="entry name" value="HAMP"/>
    <property type="match status" value="1"/>
</dbReference>
<evidence type="ECO:0000313" key="11">
    <source>
        <dbReference type="Proteomes" id="UP000035034"/>
    </source>
</evidence>
<dbReference type="Pfam" id="PF00211">
    <property type="entry name" value="Guanylate_cyc"/>
    <property type="match status" value="1"/>
</dbReference>
<comment type="caution">
    <text evidence="10">The sequence shown here is derived from an EMBL/GenBank/DDBJ whole genome shotgun (WGS) entry which is preliminary data.</text>
</comment>
<dbReference type="GO" id="GO:0005886">
    <property type="term" value="C:plasma membrane"/>
    <property type="evidence" value="ECO:0007669"/>
    <property type="project" value="UniProtKB-SubCell"/>
</dbReference>
<feature type="transmembrane region" description="Helical" evidence="7">
    <location>
        <begin position="74"/>
        <end position="95"/>
    </location>
</feature>
<protein>
    <submittedName>
        <fullName evidence="10">Adenylate cyclase</fullName>
    </submittedName>
</protein>
<dbReference type="PANTHER" id="PTHR43081:SF17">
    <property type="entry name" value="BLL5647 PROTEIN"/>
    <property type="match status" value="1"/>
</dbReference>
<feature type="transmembrane region" description="Helical" evidence="7">
    <location>
        <begin position="197"/>
        <end position="217"/>
    </location>
</feature>
<dbReference type="Pfam" id="PF00672">
    <property type="entry name" value="HAMP"/>
    <property type="match status" value="1"/>
</dbReference>
<evidence type="ECO:0000313" key="10">
    <source>
        <dbReference type="EMBL" id="GAB19179.1"/>
    </source>
</evidence>
<dbReference type="Gene3D" id="3.30.70.1230">
    <property type="entry name" value="Nucleotide cyclase"/>
    <property type="match status" value="1"/>
</dbReference>
<gene>
    <name evidence="10" type="primary">cya</name>
    <name evidence="10" type="ORF">GOEFS_076_00080</name>
</gene>
<dbReference type="AlphaFoldDB" id="H0R278"/>
<evidence type="ECO:0000259" key="9">
    <source>
        <dbReference type="PROSITE" id="PS50885"/>
    </source>
</evidence>
<keyword evidence="6 7" id="KW-0472">Membrane</keyword>
<dbReference type="PROSITE" id="PS50885">
    <property type="entry name" value="HAMP"/>
    <property type="match status" value="1"/>
</dbReference>
<evidence type="ECO:0000256" key="5">
    <source>
        <dbReference type="ARBA" id="ARBA00022989"/>
    </source>
</evidence>
<dbReference type="PROSITE" id="PS50125">
    <property type="entry name" value="GUANYLATE_CYCLASE_2"/>
    <property type="match status" value="1"/>
</dbReference>
<dbReference type="CDD" id="cd06225">
    <property type="entry name" value="HAMP"/>
    <property type="match status" value="1"/>
</dbReference>
<reference evidence="10 11" key="1">
    <citation type="submission" date="2011-12" db="EMBL/GenBank/DDBJ databases">
        <title>Whole genome shotgun sequence of Gordonia effusa NBRC 100432.</title>
        <authorList>
            <person name="Yoshida I."/>
            <person name="Takarada H."/>
            <person name="Hosoyama A."/>
            <person name="Tsuchikane K."/>
            <person name="Katsumata H."/>
            <person name="Yamazaki S."/>
            <person name="Fujita N."/>
        </authorList>
    </citation>
    <scope>NUCLEOTIDE SEQUENCE [LARGE SCALE GENOMIC DNA]</scope>
    <source>
        <strain evidence="10 11">NBRC 100432</strain>
    </source>
</reference>
<dbReference type="GO" id="GO:0006171">
    <property type="term" value="P:cAMP biosynthetic process"/>
    <property type="evidence" value="ECO:0007669"/>
    <property type="project" value="TreeGrafter"/>
</dbReference>
<comment type="similarity">
    <text evidence="2">Belongs to the adenylyl cyclase class-3 family.</text>
</comment>
<dbReference type="Gene3D" id="6.10.340.10">
    <property type="match status" value="1"/>
</dbReference>
<dbReference type="eggNOG" id="COG2770">
    <property type="taxonomic scope" value="Bacteria"/>
</dbReference>
<comment type="subcellular location">
    <subcellularLocation>
        <location evidence="1">Cell membrane</location>
        <topology evidence="1">Multi-pass membrane protein</topology>
    </subcellularLocation>
</comment>
<keyword evidence="4 7" id="KW-0812">Transmembrane</keyword>